<keyword evidence="3" id="KW-1185">Reference proteome</keyword>
<protein>
    <submittedName>
        <fullName evidence="2">Uncharacterized protein</fullName>
    </submittedName>
</protein>
<evidence type="ECO:0000256" key="1">
    <source>
        <dbReference type="SAM" id="MobiDB-lite"/>
    </source>
</evidence>
<feature type="compositionally biased region" description="Polar residues" evidence="1">
    <location>
        <begin position="1"/>
        <end position="16"/>
    </location>
</feature>
<sequence length="96" mass="10706">MVFNGTDSVSREQTTGALRGGAPHYTVENLDLMFIGSNFFYLHRGYNNITINLTDFTTTSAPPTTESPLAQEDGKDKINFILQFKDAQDPTLQVFI</sequence>
<dbReference type="EnsemblMetazoa" id="G15828.1">
    <property type="protein sequence ID" value="G15828.1:cds"/>
    <property type="gene ID" value="G15828"/>
</dbReference>
<proteinExistence type="predicted"/>
<name>A0A8W8ITT6_MAGGI</name>
<reference evidence="2" key="1">
    <citation type="submission" date="2022-08" db="UniProtKB">
        <authorList>
            <consortium name="EnsemblMetazoa"/>
        </authorList>
    </citation>
    <scope>IDENTIFICATION</scope>
    <source>
        <strain evidence="2">05x7-T-G4-1.051#20</strain>
    </source>
</reference>
<dbReference type="Proteomes" id="UP000005408">
    <property type="component" value="Unassembled WGS sequence"/>
</dbReference>
<evidence type="ECO:0000313" key="2">
    <source>
        <dbReference type="EnsemblMetazoa" id="G15828.1:cds"/>
    </source>
</evidence>
<organism evidence="2 3">
    <name type="scientific">Magallana gigas</name>
    <name type="common">Pacific oyster</name>
    <name type="synonym">Crassostrea gigas</name>
    <dbReference type="NCBI Taxonomy" id="29159"/>
    <lineage>
        <taxon>Eukaryota</taxon>
        <taxon>Metazoa</taxon>
        <taxon>Spiralia</taxon>
        <taxon>Lophotrochozoa</taxon>
        <taxon>Mollusca</taxon>
        <taxon>Bivalvia</taxon>
        <taxon>Autobranchia</taxon>
        <taxon>Pteriomorphia</taxon>
        <taxon>Ostreida</taxon>
        <taxon>Ostreoidea</taxon>
        <taxon>Ostreidae</taxon>
        <taxon>Magallana</taxon>
    </lineage>
</organism>
<feature type="region of interest" description="Disordered" evidence="1">
    <location>
        <begin position="1"/>
        <end position="20"/>
    </location>
</feature>
<accession>A0A8W8ITT6</accession>
<dbReference type="AlphaFoldDB" id="A0A8W8ITT6"/>
<evidence type="ECO:0000313" key="3">
    <source>
        <dbReference type="Proteomes" id="UP000005408"/>
    </source>
</evidence>